<dbReference type="EMBL" id="JAXUIC010000005">
    <property type="protein sequence ID" value="KAK4589293.1"/>
    <property type="molecule type" value="Genomic_DNA"/>
</dbReference>
<dbReference type="GO" id="GO:0009506">
    <property type="term" value="C:plasmodesma"/>
    <property type="evidence" value="ECO:0007669"/>
    <property type="project" value="UniProtKB-ARBA"/>
</dbReference>
<comment type="caution">
    <text evidence="5">The sequence shown here is derived from an EMBL/GenBank/DDBJ whole genome shotgun (WGS) entry which is preliminary data.</text>
</comment>
<accession>A0AAN7FAH9</accession>
<proteinExistence type="predicted"/>
<dbReference type="InterPro" id="IPR044788">
    <property type="entry name" value="X8_dom_prot"/>
</dbReference>
<feature type="domain" description="X8" evidence="4">
    <location>
        <begin position="116"/>
        <end position="193"/>
    </location>
</feature>
<keyword evidence="2" id="KW-0472">Membrane</keyword>
<keyword evidence="2" id="KW-0325">Glycoprotein</keyword>
<evidence type="ECO:0000256" key="3">
    <source>
        <dbReference type="ARBA" id="ARBA00022729"/>
    </source>
</evidence>
<reference evidence="5 6" key="1">
    <citation type="journal article" date="2023" name="G3 (Bethesda)">
        <title>A haplotype-resolved chromosome-scale genome for Quercus rubra L. provides insights into the genetics of adaptive traits for red oak species.</title>
        <authorList>
            <person name="Kapoor B."/>
            <person name="Jenkins J."/>
            <person name="Schmutz J."/>
            <person name="Zhebentyayeva T."/>
            <person name="Kuelheim C."/>
            <person name="Coggeshall M."/>
            <person name="Heim C."/>
            <person name="Lasky J.R."/>
            <person name="Leites L."/>
            <person name="Islam-Faridi N."/>
            <person name="Romero-Severson J."/>
            <person name="DeLeo V.L."/>
            <person name="Lucas S.M."/>
            <person name="Lazic D."/>
            <person name="Gailing O."/>
            <person name="Carlson J."/>
            <person name="Staton M."/>
        </authorList>
    </citation>
    <scope>NUCLEOTIDE SEQUENCE [LARGE SCALE GENOMIC DNA]</scope>
    <source>
        <strain evidence="5">Pseudo-F2</strain>
    </source>
</reference>
<comment type="subcellular location">
    <subcellularLocation>
        <location evidence="1">Cell membrane</location>
        <topology evidence="1">Lipid-anchor</topology>
        <topology evidence="1">GPI-anchor</topology>
    </subcellularLocation>
</comment>
<dbReference type="Gene3D" id="1.20.58.1040">
    <property type="match status" value="2"/>
</dbReference>
<sequence>MTTKLKVILNIGTWRTWCVAKPSSSNDSLMDNLDYACGLVHHEEYTQLKNPNCPCSNPNTIIHRASFAMNAYYQEEGSHQWNCDFGDSALIALTDPSIPFHYLILLNWIEIRENGVWAKPMTSDDMLQANINFACNYVDCSLIRHGGGCYHPDTLINHASVIMNLYYQAFGRENSSCYFKNTGCIVMKDPSKPI</sequence>
<dbReference type="AlphaFoldDB" id="A0AAN7FAH9"/>
<protein>
    <recommendedName>
        <fullName evidence="4">X8 domain-containing protein</fullName>
    </recommendedName>
</protein>
<dbReference type="Proteomes" id="UP001324115">
    <property type="component" value="Unassembled WGS sequence"/>
</dbReference>
<dbReference type="InterPro" id="IPR012946">
    <property type="entry name" value="X8"/>
</dbReference>
<evidence type="ECO:0000313" key="6">
    <source>
        <dbReference type="Proteomes" id="UP001324115"/>
    </source>
</evidence>
<keyword evidence="2" id="KW-0449">Lipoprotein</keyword>
<organism evidence="5 6">
    <name type="scientific">Quercus rubra</name>
    <name type="common">Northern red oak</name>
    <name type="synonym">Quercus borealis</name>
    <dbReference type="NCBI Taxonomy" id="3512"/>
    <lineage>
        <taxon>Eukaryota</taxon>
        <taxon>Viridiplantae</taxon>
        <taxon>Streptophyta</taxon>
        <taxon>Embryophyta</taxon>
        <taxon>Tracheophyta</taxon>
        <taxon>Spermatophyta</taxon>
        <taxon>Magnoliopsida</taxon>
        <taxon>eudicotyledons</taxon>
        <taxon>Gunneridae</taxon>
        <taxon>Pentapetalae</taxon>
        <taxon>rosids</taxon>
        <taxon>fabids</taxon>
        <taxon>Fagales</taxon>
        <taxon>Fagaceae</taxon>
        <taxon>Quercus</taxon>
    </lineage>
</organism>
<dbReference type="SMART" id="SM00768">
    <property type="entry name" value="X8"/>
    <property type="match status" value="2"/>
</dbReference>
<dbReference type="PANTHER" id="PTHR31044:SF52">
    <property type="entry name" value="OS01G0631500 PROTEIN"/>
    <property type="match status" value="1"/>
</dbReference>
<name>A0AAN7FAH9_QUERU</name>
<dbReference type="GO" id="GO:0098552">
    <property type="term" value="C:side of membrane"/>
    <property type="evidence" value="ECO:0007669"/>
    <property type="project" value="UniProtKB-KW"/>
</dbReference>
<dbReference type="Pfam" id="PF07983">
    <property type="entry name" value="X8"/>
    <property type="match status" value="2"/>
</dbReference>
<evidence type="ECO:0000313" key="5">
    <source>
        <dbReference type="EMBL" id="KAK4589293.1"/>
    </source>
</evidence>
<dbReference type="GO" id="GO:0005886">
    <property type="term" value="C:plasma membrane"/>
    <property type="evidence" value="ECO:0007669"/>
    <property type="project" value="UniProtKB-SubCell"/>
</dbReference>
<feature type="domain" description="X8" evidence="4">
    <location>
        <begin position="16"/>
        <end position="102"/>
    </location>
</feature>
<evidence type="ECO:0000256" key="1">
    <source>
        <dbReference type="ARBA" id="ARBA00004609"/>
    </source>
</evidence>
<evidence type="ECO:0000259" key="4">
    <source>
        <dbReference type="SMART" id="SM00768"/>
    </source>
</evidence>
<keyword evidence="2" id="KW-0336">GPI-anchor</keyword>
<evidence type="ECO:0000256" key="2">
    <source>
        <dbReference type="ARBA" id="ARBA00022622"/>
    </source>
</evidence>
<dbReference type="PANTHER" id="PTHR31044">
    <property type="entry name" value="BETA-1,3 GLUCANASE"/>
    <property type="match status" value="1"/>
</dbReference>
<keyword evidence="6" id="KW-1185">Reference proteome</keyword>
<gene>
    <name evidence="5" type="ORF">RGQ29_020049</name>
</gene>
<keyword evidence="3" id="KW-0732">Signal</keyword>